<dbReference type="OrthoDB" id="832379at2"/>
<feature type="chain" id="PRO_5020867330" description="Lipocalin-like domain-containing protein" evidence="1">
    <location>
        <begin position="22"/>
        <end position="133"/>
    </location>
</feature>
<proteinExistence type="predicted"/>
<evidence type="ECO:0000256" key="1">
    <source>
        <dbReference type="SAM" id="SignalP"/>
    </source>
</evidence>
<dbReference type="EMBL" id="SJZI01000009">
    <property type="protein sequence ID" value="TCJ17035.1"/>
    <property type="molecule type" value="Genomic_DNA"/>
</dbReference>
<name>A0A4R1BIA2_9BACT</name>
<evidence type="ECO:0000313" key="2">
    <source>
        <dbReference type="EMBL" id="TCJ17035.1"/>
    </source>
</evidence>
<dbReference type="AlphaFoldDB" id="A0A4R1BIA2"/>
<accession>A0A4R1BIA2</accession>
<evidence type="ECO:0008006" key="4">
    <source>
        <dbReference type="Google" id="ProtNLM"/>
    </source>
</evidence>
<dbReference type="Proteomes" id="UP000295334">
    <property type="component" value="Unassembled WGS sequence"/>
</dbReference>
<reference evidence="2 3" key="1">
    <citation type="submission" date="2019-03" db="EMBL/GenBank/DDBJ databases">
        <authorList>
            <person name="Kim M.K.M."/>
        </authorList>
    </citation>
    <scope>NUCLEOTIDE SEQUENCE [LARGE SCALE GENOMIC DNA]</scope>
    <source>
        <strain evidence="2 3">17J68-12</strain>
    </source>
</reference>
<dbReference type="PROSITE" id="PS51257">
    <property type="entry name" value="PROKAR_LIPOPROTEIN"/>
    <property type="match status" value="1"/>
</dbReference>
<comment type="caution">
    <text evidence="2">The sequence shown here is derived from an EMBL/GenBank/DDBJ whole genome shotgun (WGS) entry which is preliminary data.</text>
</comment>
<gene>
    <name evidence="2" type="ORF">EPD60_06915</name>
</gene>
<dbReference type="RefSeq" id="WP_131448219.1">
    <property type="nucleotide sequence ID" value="NZ_SJZI01000009.1"/>
</dbReference>
<sequence>MKTASRLLALLCLCALFSCRAEPVDYNDNTAAYLTMGQWKVRECVGDGVPAADLTAYSLQFTNDGHFTARRNGQVLEGNWDLRRHPDGQSLQLRLDDSNNELAPVSNTWSLRYSDPNELKLERSGAALHLGRP</sequence>
<protein>
    <recommendedName>
        <fullName evidence="4">Lipocalin-like domain-containing protein</fullName>
    </recommendedName>
</protein>
<keyword evidence="3" id="KW-1185">Reference proteome</keyword>
<evidence type="ECO:0000313" key="3">
    <source>
        <dbReference type="Proteomes" id="UP000295334"/>
    </source>
</evidence>
<feature type="signal peptide" evidence="1">
    <location>
        <begin position="1"/>
        <end position="21"/>
    </location>
</feature>
<keyword evidence="1" id="KW-0732">Signal</keyword>
<organism evidence="2 3">
    <name type="scientific">Flaviaesturariibacter flavus</name>
    <dbReference type="NCBI Taxonomy" id="2502780"/>
    <lineage>
        <taxon>Bacteria</taxon>
        <taxon>Pseudomonadati</taxon>
        <taxon>Bacteroidota</taxon>
        <taxon>Chitinophagia</taxon>
        <taxon>Chitinophagales</taxon>
        <taxon>Chitinophagaceae</taxon>
        <taxon>Flaviaestuariibacter</taxon>
    </lineage>
</organism>